<keyword evidence="2" id="KW-1185">Reference proteome</keyword>
<dbReference type="EMBL" id="AP025637">
    <property type="protein sequence ID" value="BDG72230.1"/>
    <property type="molecule type" value="Genomic_DNA"/>
</dbReference>
<dbReference type="Proteomes" id="UP000831327">
    <property type="component" value="Chromosome"/>
</dbReference>
<proteinExistence type="predicted"/>
<reference evidence="1 2" key="1">
    <citation type="journal article" date="2016" name="Microbes Environ.">
        <title>Phylogenetically diverse aerobic anoxygenic phototrophic bacteria isolated from epilithic biofilms in Tama river, Japan.</title>
        <authorList>
            <person name="Hirose S."/>
            <person name="Matsuura K."/>
            <person name="Haruta S."/>
        </authorList>
    </citation>
    <scope>NUCLEOTIDE SEQUENCE [LARGE SCALE GENOMIC DNA]</scope>
    <source>
        <strain evidence="1 2">S08</strain>
    </source>
</reference>
<evidence type="ECO:0000313" key="2">
    <source>
        <dbReference type="Proteomes" id="UP000831327"/>
    </source>
</evidence>
<accession>A0ABN6P4K0</accession>
<gene>
    <name evidence="1" type="ORF">Rmf_21590</name>
</gene>
<name>A0ABN6P4K0_9PROT</name>
<sequence>MLDAAASLALIRRAAAARRCVSYGAVADASGVPWSVARRRMDPHLFALCRDATARGWPLVSAVVVDVRSVAHGRMRGRPLVGFARCAERCGRIVGGDAAAFLAEEQERVFAWAKQEGGDVVHH</sequence>
<organism evidence="1 2">
    <name type="scientific">Roseomonas fluvialis</name>
    <dbReference type="NCBI Taxonomy" id="1750527"/>
    <lineage>
        <taxon>Bacteria</taxon>
        <taxon>Pseudomonadati</taxon>
        <taxon>Pseudomonadota</taxon>
        <taxon>Alphaproteobacteria</taxon>
        <taxon>Acetobacterales</taxon>
        <taxon>Roseomonadaceae</taxon>
        <taxon>Roseomonas</taxon>
    </lineage>
</organism>
<protein>
    <submittedName>
        <fullName evidence="1">Uncharacterized protein</fullName>
    </submittedName>
</protein>
<evidence type="ECO:0000313" key="1">
    <source>
        <dbReference type="EMBL" id="BDG72230.1"/>
    </source>
</evidence>